<feature type="compositionally biased region" description="Pro residues" evidence="1">
    <location>
        <begin position="49"/>
        <end position="60"/>
    </location>
</feature>
<protein>
    <submittedName>
        <fullName evidence="2">Uncharacterized protein</fullName>
    </submittedName>
</protein>
<comment type="caution">
    <text evidence="2">The sequence shown here is derived from an EMBL/GenBank/DDBJ whole genome shotgun (WGS) entry which is preliminary data.</text>
</comment>
<organism evidence="2 3">
    <name type="scientific">Streptomyces echinoruber</name>
    <dbReference type="NCBI Taxonomy" id="68898"/>
    <lineage>
        <taxon>Bacteria</taxon>
        <taxon>Bacillati</taxon>
        <taxon>Actinomycetota</taxon>
        <taxon>Actinomycetes</taxon>
        <taxon>Kitasatosporales</taxon>
        <taxon>Streptomycetaceae</taxon>
        <taxon>Streptomyces</taxon>
    </lineage>
</organism>
<reference evidence="2" key="1">
    <citation type="journal article" date="2014" name="Int. J. Syst. Evol. Microbiol.">
        <title>Complete genome sequence of Corynebacterium casei LMG S-19264T (=DSM 44701T), isolated from a smear-ripened cheese.</title>
        <authorList>
            <consortium name="US DOE Joint Genome Institute (JGI-PGF)"/>
            <person name="Walter F."/>
            <person name="Albersmeier A."/>
            <person name="Kalinowski J."/>
            <person name="Ruckert C."/>
        </authorList>
    </citation>
    <scope>NUCLEOTIDE SEQUENCE</scope>
    <source>
        <strain evidence="2">JCM 5016</strain>
    </source>
</reference>
<reference evidence="2" key="2">
    <citation type="submission" date="2020-09" db="EMBL/GenBank/DDBJ databases">
        <authorList>
            <person name="Sun Q."/>
            <person name="Ohkuma M."/>
        </authorList>
    </citation>
    <scope>NUCLEOTIDE SEQUENCE</scope>
    <source>
        <strain evidence="2">JCM 5016</strain>
    </source>
</reference>
<name>A0A918REL1_9ACTN</name>
<evidence type="ECO:0000313" key="2">
    <source>
        <dbReference type="EMBL" id="GGZ95010.1"/>
    </source>
</evidence>
<keyword evidence="3" id="KW-1185">Reference proteome</keyword>
<feature type="region of interest" description="Disordered" evidence="1">
    <location>
        <begin position="1"/>
        <end position="93"/>
    </location>
</feature>
<dbReference type="EMBL" id="BMWH01000015">
    <property type="protein sequence ID" value="GGZ95010.1"/>
    <property type="molecule type" value="Genomic_DNA"/>
</dbReference>
<evidence type="ECO:0000256" key="1">
    <source>
        <dbReference type="SAM" id="MobiDB-lite"/>
    </source>
</evidence>
<dbReference type="AlphaFoldDB" id="A0A918REL1"/>
<proteinExistence type="predicted"/>
<gene>
    <name evidence="2" type="ORF">GCM10010389_37390</name>
</gene>
<sequence>MVSSRRYEKPRGGRCYYVTDSDIVTVSTEHARYEDDTPAEPARPHPQPDPDPDPEPPTRPPGGGGPRGGRPHLRPVPTFPDGSRISDNRLPLWQALEKAGPEGLTKPEAVKRGICNYHTSIGPWLAQWVAAGWVEEADKRDQAVVYVLTAAQHTPATAAPATGEESPACPASL</sequence>
<evidence type="ECO:0000313" key="3">
    <source>
        <dbReference type="Proteomes" id="UP000623010"/>
    </source>
</evidence>
<feature type="compositionally biased region" description="Basic and acidic residues" evidence="1">
    <location>
        <begin position="1"/>
        <end position="11"/>
    </location>
</feature>
<accession>A0A918REL1</accession>
<dbReference type="Proteomes" id="UP000623010">
    <property type="component" value="Unassembled WGS sequence"/>
</dbReference>